<organism evidence="1 2">
    <name type="scientific">Eikenella exigua</name>
    <dbReference type="NCBI Taxonomy" id="2528037"/>
    <lineage>
        <taxon>Bacteria</taxon>
        <taxon>Pseudomonadati</taxon>
        <taxon>Pseudomonadota</taxon>
        <taxon>Betaproteobacteria</taxon>
        <taxon>Neisseriales</taxon>
        <taxon>Neisseriaceae</taxon>
        <taxon>Eikenella</taxon>
    </lineage>
</organism>
<sequence>MNFVMQASVLGVKKFKGNIEGTEIDQTKVLVATPLDESQGNALGLVTSEYRYGTSLNFEKFKDKTFPFFAELSVSMTSNGKTQCINLVDFREIPEEPKKTAPAK</sequence>
<gene>
    <name evidence="1" type="ORF">EZJ17_09410</name>
</gene>
<accession>A0AAX1FBE6</accession>
<keyword evidence="2" id="KW-1185">Reference proteome</keyword>
<dbReference type="EMBL" id="CP038018">
    <property type="protein sequence ID" value="QED92978.1"/>
    <property type="molecule type" value="Genomic_DNA"/>
</dbReference>
<evidence type="ECO:0000313" key="2">
    <source>
        <dbReference type="Proteomes" id="UP000326695"/>
    </source>
</evidence>
<name>A0AAX1FBE6_9NEIS</name>
<dbReference type="AlphaFoldDB" id="A0AAX1FBE6"/>
<reference evidence="2" key="1">
    <citation type="journal article" date="2019" name="J. Anim. Genet.">
        <title>Description and whole genome sequencing of Eikenella exigua sp. nov., isolated from brain abscess and blood.</title>
        <authorList>
            <person name="Stormo K.A."/>
            <person name="Nygaard R.M."/>
            <person name="Bruvold T.S."/>
            <person name="Dimmen G."/>
            <person name="Lindemann P.C."/>
            <person name="Jordal S."/>
            <person name="Kommedal O."/>
        </authorList>
    </citation>
    <scope>NUCLEOTIDE SEQUENCE [LARGE SCALE GENOMIC DNA]</scope>
    <source>
        <strain evidence="2">PXX</strain>
    </source>
</reference>
<dbReference type="KEGG" id="eex:EZJ17_09410"/>
<protein>
    <submittedName>
        <fullName evidence="1">Uncharacterized protein</fullName>
    </submittedName>
</protein>
<evidence type="ECO:0000313" key="1">
    <source>
        <dbReference type="EMBL" id="QED92978.1"/>
    </source>
</evidence>
<dbReference type="Proteomes" id="UP000326695">
    <property type="component" value="Chromosome"/>
</dbReference>
<proteinExistence type="predicted"/>